<sequence length="435" mass="48935">MLHFIYTSDDSFAEQIQPDLPEKSRQEIVEMVRMMMKDFAFALSTKAFRKDVLSVDSGQVFVCEHLYETVVALEENRRGGLWHPDDLSRFLTKMKTYRKLFDKSHDLFFSRIQIWGKSVGDTRSKFYALQDLYTEEQKKTLPEDSIHQLRFQLLSQVFSNVPPPAPITSDDPTAVASKSMKLWTPDELEVLIQFLVDITLQVQKHGTSPLLPEVAAKLGRTEQSCVNKLQDMQERYTKKSTYYRAAHLPDIIFDKESVAHKIFNADWSNHDDPMLGWSVDTTFRVCEAMQANLSKYHEGRKAFYTPVADAIPDVPLTMLFVNGARILRLWEDRHGAVETFNPTGRSVVAPAGSIHEGHCTTNLSSTFDASRPIGKANTKTASMLLQNPRGAELNDGADDSAVEGSTPTPDHSSPDAFDFEGDDIGMTLTKGGPCT</sequence>
<evidence type="ECO:0000256" key="1">
    <source>
        <dbReference type="SAM" id="MobiDB-lite"/>
    </source>
</evidence>
<reference evidence="2" key="1">
    <citation type="submission" date="2021-12" db="EMBL/GenBank/DDBJ databases">
        <title>Prjna785345.</title>
        <authorList>
            <person name="Rujirawat T."/>
            <person name="Krajaejun T."/>
        </authorList>
    </citation>
    <scope>NUCLEOTIDE SEQUENCE</scope>
    <source>
        <strain evidence="2">Pi057C3</strain>
    </source>
</reference>
<protein>
    <submittedName>
        <fullName evidence="2">Uncharacterized protein</fullName>
    </submittedName>
</protein>
<organism evidence="2 3">
    <name type="scientific">Pythium insidiosum</name>
    <name type="common">Pythiosis disease agent</name>
    <dbReference type="NCBI Taxonomy" id="114742"/>
    <lineage>
        <taxon>Eukaryota</taxon>
        <taxon>Sar</taxon>
        <taxon>Stramenopiles</taxon>
        <taxon>Oomycota</taxon>
        <taxon>Peronosporomycetes</taxon>
        <taxon>Pythiales</taxon>
        <taxon>Pythiaceae</taxon>
        <taxon>Pythium</taxon>
    </lineage>
</organism>
<proteinExistence type="predicted"/>
<keyword evidence="3" id="KW-1185">Reference proteome</keyword>
<dbReference type="EMBL" id="JAKCXM010000161">
    <property type="protein sequence ID" value="KAJ0400161.1"/>
    <property type="molecule type" value="Genomic_DNA"/>
</dbReference>
<accession>A0AAD5LGB9</accession>
<feature type="region of interest" description="Disordered" evidence="1">
    <location>
        <begin position="389"/>
        <end position="435"/>
    </location>
</feature>
<comment type="caution">
    <text evidence="2">The sequence shown here is derived from an EMBL/GenBank/DDBJ whole genome shotgun (WGS) entry which is preliminary data.</text>
</comment>
<evidence type="ECO:0000313" key="3">
    <source>
        <dbReference type="Proteomes" id="UP001209570"/>
    </source>
</evidence>
<gene>
    <name evidence="2" type="ORF">P43SY_007180</name>
</gene>
<dbReference type="AlphaFoldDB" id="A0AAD5LGB9"/>
<dbReference type="Proteomes" id="UP001209570">
    <property type="component" value="Unassembled WGS sequence"/>
</dbReference>
<name>A0AAD5LGB9_PYTIN</name>
<evidence type="ECO:0000313" key="2">
    <source>
        <dbReference type="EMBL" id="KAJ0400161.1"/>
    </source>
</evidence>